<keyword evidence="1" id="KW-1133">Transmembrane helix</keyword>
<feature type="transmembrane region" description="Helical" evidence="1">
    <location>
        <begin position="50"/>
        <end position="67"/>
    </location>
</feature>
<proteinExistence type="predicted"/>
<name>A0A2M7XF92_9BACT</name>
<evidence type="ECO:0000313" key="2">
    <source>
        <dbReference type="EMBL" id="PJA46547.1"/>
    </source>
</evidence>
<evidence type="ECO:0000313" key="3">
    <source>
        <dbReference type="Proteomes" id="UP000231263"/>
    </source>
</evidence>
<sequence length="167" mass="19285">MLNNIFTAFIFILTAMFEVSFLHTLPFPYFIIPLHFLIGVIVMHRADPVLGAVWFAISGFFLSWVGFNEANSLTYIAVGAIGYFLTFKVFANRSVYALIGLGFSMYFIFTILNLIILSFSDNFNRSDFLHQQFVALFFLVFGLYFGFIIARYIEHLATDMFFIRIKP</sequence>
<dbReference type="EMBL" id="PFWT01000009">
    <property type="protein sequence ID" value="PJA46547.1"/>
    <property type="molecule type" value="Genomic_DNA"/>
</dbReference>
<comment type="caution">
    <text evidence="2">The sequence shown here is derived from an EMBL/GenBank/DDBJ whole genome shotgun (WGS) entry which is preliminary data.</text>
</comment>
<evidence type="ECO:0008006" key="4">
    <source>
        <dbReference type="Google" id="ProtNLM"/>
    </source>
</evidence>
<keyword evidence="1" id="KW-0812">Transmembrane</keyword>
<feature type="transmembrane region" description="Helical" evidence="1">
    <location>
        <begin position="132"/>
        <end position="153"/>
    </location>
</feature>
<evidence type="ECO:0000256" key="1">
    <source>
        <dbReference type="SAM" id="Phobius"/>
    </source>
</evidence>
<protein>
    <recommendedName>
        <fullName evidence="4">Rod shape-determining protein MreD</fullName>
    </recommendedName>
</protein>
<feature type="transmembrane region" description="Helical" evidence="1">
    <location>
        <begin position="27"/>
        <end position="43"/>
    </location>
</feature>
<organism evidence="2 3">
    <name type="scientific">Candidatus Uhrbacteria bacterium CG_4_9_14_3_um_filter_41_35</name>
    <dbReference type="NCBI Taxonomy" id="1975034"/>
    <lineage>
        <taxon>Bacteria</taxon>
        <taxon>Candidatus Uhriibacteriota</taxon>
    </lineage>
</organism>
<feature type="transmembrane region" description="Helical" evidence="1">
    <location>
        <begin position="73"/>
        <end position="91"/>
    </location>
</feature>
<gene>
    <name evidence="2" type="ORF">CO173_02155</name>
</gene>
<dbReference type="Proteomes" id="UP000231263">
    <property type="component" value="Unassembled WGS sequence"/>
</dbReference>
<accession>A0A2M7XF92</accession>
<keyword evidence="1" id="KW-0472">Membrane</keyword>
<reference evidence="3" key="1">
    <citation type="submission" date="2017-09" db="EMBL/GenBank/DDBJ databases">
        <title>Depth-based differentiation of microbial function through sediment-hosted aquifers and enrichment of novel symbionts in the deep terrestrial subsurface.</title>
        <authorList>
            <person name="Probst A.J."/>
            <person name="Ladd B."/>
            <person name="Jarett J.K."/>
            <person name="Geller-Mcgrath D.E."/>
            <person name="Sieber C.M.K."/>
            <person name="Emerson J.B."/>
            <person name="Anantharaman K."/>
            <person name="Thomas B.C."/>
            <person name="Malmstrom R."/>
            <person name="Stieglmeier M."/>
            <person name="Klingl A."/>
            <person name="Woyke T."/>
            <person name="Ryan C.M."/>
            <person name="Banfield J.F."/>
        </authorList>
    </citation>
    <scope>NUCLEOTIDE SEQUENCE [LARGE SCALE GENOMIC DNA]</scope>
</reference>
<feature type="transmembrane region" description="Helical" evidence="1">
    <location>
        <begin position="98"/>
        <end position="120"/>
    </location>
</feature>
<dbReference type="AlphaFoldDB" id="A0A2M7XF92"/>